<gene>
    <name evidence="2" type="ORF">GCM10009682_23350</name>
</gene>
<keyword evidence="3" id="KW-1185">Reference proteome</keyword>
<reference evidence="3" key="1">
    <citation type="journal article" date="2019" name="Int. J. Syst. Evol. Microbiol.">
        <title>The Global Catalogue of Microorganisms (GCM) 10K type strain sequencing project: providing services to taxonomists for standard genome sequencing and annotation.</title>
        <authorList>
            <consortium name="The Broad Institute Genomics Platform"/>
            <consortium name="The Broad Institute Genome Sequencing Center for Infectious Disease"/>
            <person name="Wu L."/>
            <person name="Ma J."/>
        </authorList>
    </citation>
    <scope>NUCLEOTIDE SEQUENCE [LARGE SCALE GENOMIC DNA]</scope>
    <source>
        <strain evidence="3">JCM 13250</strain>
    </source>
</reference>
<evidence type="ECO:0000256" key="1">
    <source>
        <dbReference type="SAM" id="MobiDB-lite"/>
    </source>
</evidence>
<protein>
    <recommendedName>
        <fullName evidence="4">Flagellar protein FlbD</fullName>
    </recommendedName>
</protein>
<dbReference type="InterPro" id="IPR009384">
    <property type="entry name" value="SwrD-like"/>
</dbReference>
<comment type="caution">
    <text evidence="2">The sequence shown here is derived from an EMBL/GenBank/DDBJ whole genome shotgun (WGS) entry which is preliminary data.</text>
</comment>
<evidence type="ECO:0008006" key="4">
    <source>
        <dbReference type="Google" id="ProtNLM"/>
    </source>
</evidence>
<proteinExistence type="predicted"/>
<evidence type="ECO:0000313" key="2">
    <source>
        <dbReference type="EMBL" id="GAA1801005.1"/>
    </source>
</evidence>
<feature type="region of interest" description="Disordered" evidence="1">
    <location>
        <begin position="65"/>
        <end position="99"/>
    </location>
</feature>
<evidence type="ECO:0000313" key="3">
    <source>
        <dbReference type="Proteomes" id="UP001500218"/>
    </source>
</evidence>
<dbReference type="PANTHER" id="PTHR39185">
    <property type="entry name" value="SWARMING MOTILITY PROTEIN SWRD"/>
    <property type="match status" value="1"/>
</dbReference>
<dbReference type="PANTHER" id="PTHR39185:SF1">
    <property type="entry name" value="SWARMING MOTILITY PROTEIN SWRD"/>
    <property type="match status" value="1"/>
</dbReference>
<dbReference type="EMBL" id="BAAALT010000058">
    <property type="protein sequence ID" value="GAA1801005.1"/>
    <property type="molecule type" value="Genomic_DNA"/>
</dbReference>
<dbReference type="Pfam" id="PF06289">
    <property type="entry name" value="FlbD"/>
    <property type="match status" value="1"/>
</dbReference>
<dbReference type="RefSeq" id="WP_344129356.1">
    <property type="nucleotide sequence ID" value="NZ_BAAALT010000058.1"/>
</dbReference>
<dbReference type="Proteomes" id="UP001500218">
    <property type="component" value="Unassembled WGS sequence"/>
</dbReference>
<name>A0ABP4Y7R5_9ACTN</name>
<accession>A0ABP4Y7R5</accession>
<sequence>MILVTRLNGAVFALNPDLVERVDATPDTVVSLLDGTKYIIAESVPRFIELVREHRASVIALAHQMEDDPELEPPTEPNAARVPGETASNNVVQLQRRKR</sequence>
<organism evidence="2 3">
    <name type="scientific">Luedemannella flava</name>
    <dbReference type="NCBI Taxonomy" id="349316"/>
    <lineage>
        <taxon>Bacteria</taxon>
        <taxon>Bacillati</taxon>
        <taxon>Actinomycetota</taxon>
        <taxon>Actinomycetes</taxon>
        <taxon>Micromonosporales</taxon>
        <taxon>Micromonosporaceae</taxon>
        <taxon>Luedemannella</taxon>
    </lineage>
</organism>